<accession>A0A938XWH6</accession>
<protein>
    <recommendedName>
        <fullName evidence="1">Putative amidase domain-containing protein</fullName>
    </recommendedName>
</protein>
<organism evidence="2 3">
    <name type="scientific">Halanaerobacter jeridensis</name>
    <dbReference type="NCBI Taxonomy" id="706427"/>
    <lineage>
        <taxon>Bacteria</taxon>
        <taxon>Bacillati</taxon>
        <taxon>Bacillota</taxon>
        <taxon>Clostridia</taxon>
        <taxon>Halanaerobiales</taxon>
        <taxon>Halobacteroidaceae</taxon>
        <taxon>Halanaerobacter</taxon>
    </lineage>
</organism>
<dbReference type="Proteomes" id="UP000774000">
    <property type="component" value="Unassembled WGS sequence"/>
</dbReference>
<comment type="caution">
    <text evidence="2">The sequence shown here is derived from an EMBL/GenBank/DDBJ whole genome shotgun (WGS) entry which is preliminary data.</text>
</comment>
<evidence type="ECO:0000313" key="3">
    <source>
        <dbReference type="Proteomes" id="UP000774000"/>
    </source>
</evidence>
<evidence type="ECO:0000259" key="1">
    <source>
        <dbReference type="Pfam" id="PF12671"/>
    </source>
</evidence>
<dbReference type="AlphaFoldDB" id="A0A938XWH6"/>
<proteinExistence type="predicted"/>
<sequence length="39" mass="4687">MDSKGYILVNSHNSDRHRVPWDLGWSNNEIKFCLVRVHY</sequence>
<dbReference type="InterPro" id="IPR024301">
    <property type="entry name" value="Amidase_6"/>
</dbReference>
<feature type="domain" description="Putative amidase" evidence="1">
    <location>
        <begin position="1"/>
        <end position="34"/>
    </location>
</feature>
<dbReference type="Pfam" id="PF12671">
    <property type="entry name" value="Amidase_6"/>
    <property type="match status" value="1"/>
</dbReference>
<gene>
    <name evidence="2" type="ORF">JOC47_002964</name>
</gene>
<reference evidence="2" key="1">
    <citation type="submission" date="2021-01" db="EMBL/GenBank/DDBJ databases">
        <title>Genomic Encyclopedia of Type Strains, Phase IV (KMG-IV): sequencing the most valuable type-strain genomes for metagenomic binning, comparative biology and taxonomic classification.</title>
        <authorList>
            <person name="Goeker M."/>
        </authorList>
    </citation>
    <scope>NUCLEOTIDE SEQUENCE</scope>
    <source>
        <strain evidence="2">DSM 23230</strain>
    </source>
</reference>
<dbReference type="EMBL" id="JAFBDQ010000025">
    <property type="protein sequence ID" value="MBM7558094.1"/>
    <property type="molecule type" value="Genomic_DNA"/>
</dbReference>
<name>A0A938XWH6_9FIRM</name>
<keyword evidence="3" id="KW-1185">Reference proteome</keyword>
<evidence type="ECO:0000313" key="2">
    <source>
        <dbReference type="EMBL" id="MBM7558094.1"/>
    </source>
</evidence>